<comment type="caution">
    <text evidence="1">The sequence shown here is derived from an EMBL/GenBank/DDBJ whole genome shotgun (WGS) entry which is preliminary data.</text>
</comment>
<evidence type="ECO:0000313" key="2">
    <source>
        <dbReference type="Proteomes" id="UP001637994"/>
    </source>
</evidence>
<gene>
    <name evidence="1" type="ORF">ACCQ42_03320</name>
</gene>
<keyword evidence="2" id="KW-1185">Reference proteome</keyword>
<dbReference type="Proteomes" id="UP001637994">
    <property type="component" value="Unassembled WGS sequence"/>
</dbReference>
<protein>
    <submittedName>
        <fullName evidence="1">Uncharacterized protein</fullName>
    </submittedName>
</protein>
<accession>A0ABW9MDC5</accession>
<dbReference type="EMBL" id="JBGMEF010000016">
    <property type="protein sequence ID" value="MFO3666796.1"/>
    <property type="molecule type" value="Genomic_DNA"/>
</dbReference>
<evidence type="ECO:0000313" key="1">
    <source>
        <dbReference type="EMBL" id="MFO3666796.1"/>
    </source>
</evidence>
<reference evidence="1 2" key="1">
    <citation type="journal article" date="2025" name="Anaerobe">
        <title>Description of Anaerococcus kampingiae sp. nov., Anaerococcus groningensis sp. nov., Anaerococcus martiniensis sp. nov., and Anaerococcus cruorum sp. nov., isolated from human clinical specimens.</title>
        <authorList>
            <person name="Boiten K.E."/>
            <person name="Meijer J."/>
            <person name="van Wezel E.M."/>
            <person name="Veloo A.C.M."/>
        </authorList>
    </citation>
    <scope>NUCLEOTIDE SEQUENCE [LARGE SCALE GENOMIC DNA]</scope>
    <source>
        <strain evidence="1 2">ENR0874</strain>
    </source>
</reference>
<proteinExistence type="predicted"/>
<sequence length="163" mass="18917">MTERVINLEKKLVKTDKILRKVRQTRAIVIKSLQSIDNKYDFSASSWLRGNFLGNFIRGSKIDKMNKNIDRVQKSMLKLEADLMVYDIDNDTNLAGFLKLPSKMSESGKVTNKFTDIGLRASMRFRQFDVVVSLRNLETLIKRLEEIRHELKNDLKGSMGYLE</sequence>
<name>A0ABW9MDC5_9FIRM</name>
<dbReference type="RefSeq" id="WP_410035366.1">
    <property type="nucleotide sequence ID" value="NZ_JBGMEF010000016.1"/>
</dbReference>
<organism evidence="1 2">
    <name type="scientific">Anaerococcus kampingae</name>
    <dbReference type="NCBI Taxonomy" id="3115614"/>
    <lineage>
        <taxon>Bacteria</taxon>
        <taxon>Bacillati</taxon>
        <taxon>Bacillota</taxon>
        <taxon>Tissierellia</taxon>
        <taxon>Tissierellales</taxon>
        <taxon>Peptoniphilaceae</taxon>
        <taxon>Anaerococcus</taxon>
    </lineage>
</organism>